<reference evidence="1 2" key="1">
    <citation type="journal article" date="2018" name="Sci. Rep.">
        <title>Genomic signatures of local adaptation to the degree of environmental predictability in rotifers.</title>
        <authorList>
            <person name="Franch-Gras L."/>
            <person name="Hahn C."/>
            <person name="Garcia-Roger E.M."/>
            <person name="Carmona M.J."/>
            <person name="Serra M."/>
            <person name="Gomez A."/>
        </authorList>
    </citation>
    <scope>NUCLEOTIDE SEQUENCE [LARGE SCALE GENOMIC DNA]</scope>
    <source>
        <strain evidence="1">HYR1</strain>
    </source>
</reference>
<evidence type="ECO:0000313" key="2">
    <source>
        <dbReference type="Proteomes" id="UP000276133"/>
    </source>
</evidence>
<name>A0A3M7RSJ6_BRAPC</name>
<dbReference type="Proteomes" id="UP000276133">
    <property type="component" value="Unassembled WGS sequence"/>
</dbReference>
<dbReference type="AlphaFoldDB" id="A0A3M7RSJ6"/>
<accession>A0A3M7RSJ6</accession>
<comment type="caution">
    <text evidence="1">The sequence shown here is derived from an EMBL/GenBank/DDBJ whole genome shotgun (WGS) entry which is preliminary data.</text>
</comment>
<dbReference type="EMBL" id="REGN01002766">
    <property type="protein sequence ID" value="RNA26295.1"/>
    <property type="molecule type" value="Genomic_DNA"/>
</dbReference>
<gene>
    <name evidence="1" type="ORF">BpHYR1_045166</name>
</gene>
<sequence>MDLKIHILNEQELKFLIKKIENMQFLYSNSYKNNFCEKNIGIPDCLISEFSKDVARECKYGPTIGDGYIQSIKKNSPRKKVRQKCSYSGKLKQKSPKSGYIKQNWGKQICNDAFRPSGLFQEQKKLKF</sequence>
<organism evidence="1 2">
    <name type="scientific">Brachionus plicatilis</name>
    <name type="common">Marine rotifer</name>
    <name type="synonym">Brachionus muelleri</name>
    <dbReference type="NCBI Taxonomy" id="10195"/>
    <lineage>
        <taxon>Eukaryota</taxon>
        <taxon>Metazoa</taxon>
        <taxon>Spiralia</taxon>
        <taxon>Gnathifera</taxon>
        <taxon>Rotifera</taxon>
        <taxon>Eurotatoria</taxon>
        <taxon>Monogononta</taxon>
        <taxon>Pseudotrocha</taxon>
        <taxon>Ploima</taxon>
        <taxon>Brachionidae</taxon>
        <taxon>Brachionus</taxon>
    </lineage>
</organism>
<proteinExistence type="predicted"/>
<protein>
    <submittedName>
        <fullName evidence="1">Uncharacterized protein</fullName>
    </submittedName>
</protein>
<keyword evidence="2" id="KW-1185">Reference proteome</keyword>
<evidence type="ECO:0000313" key="1">
    <source>
        <dbReference type="EMBL" id="RNA26295.1"/>
    </source>
</evidence>